<dbReference type="STRING" id="860235.AOZ06_31150"/>
<gene>
    <name evidence="8" type="ORF">AOZ06_31150</name>
</gene>
<dbReference type="RefSeq" id="WP_054292658.1">
    <property type="nucleotide sequence ID" value="NZ_CP012752.1"/>
</dbReference>
<keyword evidence="6 7" id="KW-0503">Monooxygenase</keyword>
<evidence type="ECO:0000256" key="3">
    <source>
        <dbReference type="ARBA" id="ARBA00022723"/>
    </source>
</evidence>
<dbReference type="PROSITE" id="PS00086">
    <property type="entry name" value="CYTOCHROME_P450"/>
    <property type="match status" value="1"/>
</dbReference>
<evidence type="ECO:0000256" key="7">
    <source>
        <dbReference type="RuleBase" id="RU000461"/>
    </source>
</evidence>
<dbReference type="InterPro" id="IPR002397">
    <property type="entry name" value="Cyt_P450_B"/>
</dbReference>
<protein>
    <submittedName>
        <fullName evidence="8">Cytochrome</fullName>
    </submittedName>
</protein>
<dbReference type="OrthoDB" id="5500002at2"/>
<dbReference type="PRINTS" id="PR00359">
    <property type="entry name" value="BP450"/>
</dbReference>
<evidence type="ECO:0000256" key="2">
    <source>
        <dbReference type="ARBA" id="ARBA00022617"/>
    </source>
</evidence>
<dbReference type="PANTHER" id="PTHR46696">
    <property type="entry name" value="P450, PUTATIVE (EUROFUNG)-RELATED"/>
    <property type="match status" value="1"/>
</dbReference>
<evidence type="ECO:0000256" key="1">
    <source>
        <dbReference type="ARBA" id="ARBA00010617"/>
    </source>
</evidence>
<evidence type="ECO:0000313" key="9">
    <source>
        <dbReference type="Proteomes" id="UP000063699"/>
    </source>
</evidence>
<organism evidence="8 9">
    <name type="scientific">Kibdelosporangium phytohabitans</name>
    <dbReference type="NCBI Taxonomy" id="860235"/>
    <lineage>
        <taxon>Bacteria</taxon>
        <taxon>Bacillati</taxon>
        <taxon>Actinomycetota</taxon>
        <taxon>Actinomycetes</taxon>
        <taxon>Pseudonocardiales</taxon>
        <taxon>Pseudonocardiaceae</taxon>
        <taxon>Kibdelosporangium</taxon>
    </lineage>
</organism>
<dbReference type="KEGG" id="kphy:AOZ06_31150"/>
<dbReference type="FunFam" id="1.10.630.10:FF:000018">
    <property type="entry name" value="Cytochrome P450 monooxygenase"/>
    <property type="match status" value="1"/>
</dbReference>
<dbReference type="InterPro" id="IPR036396">
    <property type="entry name" value="Cyt_P450_sf"/>
</dbReference>
<reference evidence="8 9" key="1">
    <citation type="submission" date="2015-07" db="EMBL/GenBank/DDBJ databases">
        <title>Genome sequencing of Kibdelosporangium phytohabitans.</title>
        <authorList>
            <person name="Qin S."/>
            <person name="Xing K."/>
        </authorList>
    </citation>
    <scope>NUCLEOTIDE SEQUENCE [LARGE SCALE GENOMIC DNA]</scope>
    <source>
        <strain evidence="8 9">KLBMP1111</strain>
    </source>
</reference>
<comment type="similarity">
    <text evidence="1 7">Belongs to the cytochrome P450 family.</text>
</comment>
<dbReference type="SUPFAM" id="SSF48264">
    <property type="entry name" value="Cytochrome P450"/>
    <property type="match status" value="1"/>
</dbReference>
<dbReference type="Proteomes" id="UP000063699">
    <property type="component" value="Chromosome"/>
</dbReference>
<proteinExistence type="inferred from homology"/>
<evidence type="ECO:0000256" key="5">
    <source>
        <dbReference type="ARBA" id="ARBA00023004"/>
    </source>
</evidence>
<sequence length="417" mass="45203">MNANRCPVLDSSGRGIHEDAAKLRDQGPAVKVELPGGVHAWWVNRYDIAKQMLASPDVTKSARAHWPAFQKGEISPGWELISWVAMDNISTTHGADHLRLRRLIAKAFTGRRVEQLRPQVTGLVTMLLDGVENAAAASGGEVDLREQFCYPLPALLVANLIGMKDEQRRQAAIAMDRMADIDITPEEAAGILAGWRASMEDLIADKRANPAEDIATDLIAVRDDENGGAKLSDQELCDTLFAILGAGSETTINFLDNAVSALLTHPEQLALVRSGEASWSDVIEETLRVQCPLASLPLRFAVRDVEFGGLTIKQGEPILINYAALGRDPSLHGETAAEFDITRQSKEHVSFGHGPHYCLGAGIARLVAGIGLPSLFERFPDLHLAVEPHELQPLPTFIMNGHTTLPVRLRAAAAVNA</sequence>
<keyword evidence="9" id="KW-1185">Reference proteome</keyword>
<evidence type="ECO:0000256" key="6">
    <source>
        <dbReference type="ARBA" id="ARBA00023033"/>
    </source>
</evidence>
<dbReference type="Gene3D" id="1.10.630.10">
    <property type="entry name" value="Cytochrome P450"/>
    <property type="match status" value="1"/>
</dbReference>
<keyword evidence="5 7" id="KW-0408">Iron</keyword>
<dbReference type="AlphaFoldDB" id="A0A0N9HYT2"/>
<keyword evidence="2 7" id="KW-0349">Heme</keyword>
<dbReference type="Pfam" id="PF00067">
    <property type="entry name" value="p450"/>
    <property type="match status" value="2"/>
</dbReference>
<evidence type="ECO:0000256" key="4">
    <source>
        <dbReference type="ARBA" id="ARBA00023002"/>
    </source>
</evidence>
<keyword evidence="4 7" id="KW-0560">Oxidoreductase</keyword>
<dbReference type="GO" id="GO:0020037">
    <property type="term" value="F:heme binding"/>
    <property type="evidence" value="ECO:0007669"/>
    <property type="project" value="InterPro"/>
</dbReference>
<dbReference type="GO" id="GO:0005506">
    <property type="term" value="F:iron ion binding"/>
    <property type="evidence" value="ECO:0007669"/>
    <property type="project" value="InterPro"/>
</dbReference>
<dbReference type="PANTHER" id="PTHR46696:SF1">
    <property type="entry name" value="CYTOCHROME P450 YJIB-RELATED"/>
    <property type="match status" value="1"/>
</dbReference>
<keyword evidence="3 7" id="KW-0479">Metal-binding</keyword>
<dbReference type="GO" id="GO:0016705">
    <property type="term" value="F:oxidoreductase activity, acting on paired donors, with incorporation or reduction of molecular oxygen"/>
    <property type="evidence" value="ECO:0007669"/>
    <property type="project" value="InterPro"/>
</dbReference>
<dbReference type="GO" id="GO:0004497">
    <property type="term" value="F:monooxygenase activity"/>
    <property type="evidence" value="ECO:0007669"/>
    <property type="project" value="UniProtKB-KW"/>
</dbReference>
<dbReference type="CDD" id="cd11029">
    <property type="entry name" value="CYP107-like"/>
    <property type="match status" value="1"/>
</dbReference>
<accession>A0A0N9HYT2</accession>
<evidence type="ECO:0000313" key="8">
    <source>
        <dbReference type="EMBL" id="ALG10755.1"/>
    </source>
</evidence>
<name>A0A0N9HYT2_9PSEU</name>
<dbReference type="EMBL" id="CP012752">
    <property type="protein sequence ID" value="ALG10755.1"/>
    <property type="molecule type" value="Genomic_DNA"/>
</dbReference>
<dbReference type="InterPro" id="IPR017972">
    <property type="entry name" value="Cyt_P450_CS"/>
</dbReference>
<dbReference type="InterPro" id="IPR001128">
    <property type="entry name" value="Cyt_P450"/>
</dbReference>